<feature type="domain" description="CusB-like beta-barrel" evidence="4">
    <location>
        <begin position="249"/>
        <end position="322"/>
    </location>
</feature>
<gene>
    <name evidence="5" type="ORF">DPQ33_09910</name>
</gene>
<dbReference type="EMBL" id="QMIE01000008">
    <property type="protein sequence ID" value="TVM17105.1"/>
    <property type="molecule type" value="Genomic_DNA"/>
</dbReference>
<evidence type="ECO:0000313" key="5">
    <source>
        <dbReference type="EMBL" id="TVM17105.1"/>
    </source>
</evidence>
<sequence>MGTSFFRQSSLQGECMRVSVYVLLIWAIVLSAICADCLAQDTSATPQVTDIADENSVVTFQGKLFSAQKWDVQNHDKGIIRTLNIPVGKRVEKRETVATIDLDRSDYLQYMQDVSTDSLYDIETQIMSNDADIREVQSRIEEVRSLIDNDLATTNDLINLHSELSLLQNEREALLRKKMNEEEDLDDNVKRLRRLLGNEVDRNTIPSSFDVKAPISGVIIDVNRDLRPGMKIPKGTNIVTIGVLDTLKIKANIFESDARRIRVGADALFTVSAIPDRQFEAKVTYLSQTPIAADINQPSYYEVELETSNPDLMLLEGYVAQVLVPD</sequence>
<evidence type="ECO:0000256" key="2">
    <source>
        <dbReference type="ARBA" id="ARBA00023054"/>
    </source>
</evidence>
<dbReference type="InterPro" id="IPR058792">
    <property type="entry name" value="Beta-barrel_RND_2"/>
</dbReference>
<comment type="caution">
    <text evidence="5">The sequence shown here is derived from an EMBL/GenBank/DDBJ whole genome shotgun (WGS) entry which is preliminary data.</text>
</comment>
<dbReference type="Gene3D" id="2.40.30.170">
    <property type="match status" value="1"/>
</dbReference>
<evidence type="ECO:0000259" key="4">
    <source>
        <dbReference type="Pfam" id="PF25954"/>
    </source>
</evidence>
<dbReference type="AlphaFoldDB" id="A0A7M3ME76"/>
<dbReference type="GO" id="GO:0030313">
    <property type="term" value="C:cell envelope"/>
    <property type="evidence" value="ECO:0007669"/>
    <property type="project" value="UniProtKB-SubCell"/>
</dbReference>
<reference evidence="5 6" key="1">
    <citation type="submission" date="2018-06" db="EMBL/GenBank/DDBJ databases">
        <title>Complete genome of Desulfovibrio indonesiensis P37SLT.</title>
        <authorList>
            <person name="Crispim J.S."/>
            <person name="Vidigal P.M.P."/>
            <person name="Silva L.C.F."/>
            <person name="Laguardia C.N."/>
            <person name="Araujo L.C."/>
            <person name="Dias R.S."/>
            <person name="Sousa M.P."/>
            <person name="Paula S.O."/>
            <person name="Silva C."/>
        </authorList>
    </citation>
    <scope>NUCLEOTIDE SEQUENCE [LARGE SCALE GENOMIC DNA]</scope>
    <source>
        <strain evidence="5 6">P37SLT</strain>
    </source>
</reference>
<keyword evidence="6" id="KW-1185">Reference proteome</keyword>
<dbReference type="InterPro" id="IPR050465">
    <property type="entry name" value="UPF0194_transport"/>
</dbReference>
<comment type="subcellular location">
    <subcellularLocation>
        <location evidence="1">Cell envelope</location>
    </subcellularLocation>
</comment>
<organism evidence="5 6">
    <name type="scientific">Oceanidesulfovibrio indonesiensis</name>
    <dbReference type="NCBI Taxonomy" id="54767"/>
    <lineage>
        <taxon>Bacteria</taxon>
        <taxon>Pseudomonadati</taxon>
        <taxon>Thermodesulfobacteriota</taxon>
        <taxon>Desulfovibrionia</taxon>
        <taxon>Desulfovibrionales</taxon>
        <taxon>Desulfovibrionaceae</taxon>
        <taxon>Oceanidesulfovibrio</taxon>
    </lineage>
</organism>
<dbReference type="Proteomes" id="UP000448292">
    <property type="component" value="Unassembled WGS sequence"/>
</dbReference>
<dbReference type="PANTHER" id="PTHR32347">
    <property type="entry name" value="EFFLUX SYSTEM COMPONENT YKNX-RELATED"/>
    <property type="match status" value="1"/>
</dbReference>
<evidence type="ECO:0000256" key="3">
    <source>
        <dbReference type="SAM" id="Coils"/>
    </source>
</evidence>
<dbReference type="OrthoDB" id="5448083at2"/>
<protein>
    <recommendedName>
        <fullName evidence="4">CusB-like beta-barrel domain-containing protein</fullName>
    </recommendedName>
</protein>
<accession>A0A7M3ME76</accession>
<evidence type="ECO:0000313" key="6">
    <source>
        <dbReference type="Proteomes" id="UP000448292"/>
    </source>
</evidence>
<feature type="coiled-coil region" evidence="3">
    <location>
        <begin position="157"/>
        <end position="195"/>
    </location>
</feature>
<keyword evidence="2 3" id="KW-0175">Coiled coil</keyword>
<dbReference type="Pfam" id="PF25954">
    <property type="entry name" value="Beta-barrel_RND_2"/>
    <property type="match status" value="1"/>
</dbReference>
<name>A0A7M3ME76_9BACT</name>
<proteinExistence type="predicted"/>
<dbReference type="PANTHER" id="PTHR32347:SF14">
    <property type="entry name" value="EFFLUX SYSTEM COMPONENT YKNX-RELATED"/>
    <property type="match status" value="1"/>
</dbReference>
<evidence type="ECO:0000256" key="1">
    <source>
        <dbReference type="ARBA" id="ARBA00004196"/>
    </source>
</evidence>